<sequence>MHVCAPATKYTLHFSLHLHFHEFPFAAKILQRHAVRFRMVQPSSVLRGWSNVKERKLKCNKTVKVIVNYNFMKNRSSTQRLVAFASTCPHTYVCTYQFEFPYTNRKGQTREKAASRAKQEALRTRAAK</sequence>
<feature type="compositionally biased region" description="Basic and acidic residues" evidence="1">
    <location>
        <begin position="108"/>
        <end position="128"/>
    </location>
</feature>
<dbReference type="AlphaFoldDB" id="A0A034VG31"/>
<evidence type="ECO:0000256" key="1">
    <source>
        <dbReference type="SAM" id="MobiDB-lite"/>
    </source>
</evidence>
<proteinExistence type="predicted"/>
<protein>
    <submittedName>
        <fullName evidence="2">Uncharacterized protein</fullName>
    </submittedName>
</protein>
<dbReference type="EMBL" id="GAKP01017477">
    <property type="protein sequence ID" value="JAC41475.1"/>
    <property type="molecule type" value="Transcribed_RNA"/>
</dbReference>
<reference evidence="2" key="1">
    <citation type="journal article" date="2014" name="BMC Genomics">
        <title>Characterizing the developmental transcriptome of the oriental fruit fly, Bactrocera dorsalis (Diptera: Tephritidae) through comparative genomic analysis with Drosophila melanogaster utilizing modENCODE datasets.</title>
        <authorList>
            <person name="Geib S.M."/>
            <person name="Calla B."/>
            <person name="Hall B."/>
            <person name="Hou S."/>
            <person name="Manoukis N.C."/>
        </authorList>
    </citation>
    <scope>NUCLEOTIDE SEQUENCE</scope>
    <source>
        <strain evidence="2">Punador</strain>
    </source>
</reference>
<dbReference type="EMBL" id="GAKP01017483">
    <property type="protein sequence ID" value="JAC41469.1"/>
    <property type="molecule type" value="Transcribed_RNA"/>
</dbReference>
<evidence type="ECO:0000313" key="2">
    <source>
        <dbReference type="EMBL" id="JAC41469.1"/>
    </source>
</evidence>
<accession>A0A034VG31</accession>
<name>A0A034VG31_BACDO</name>
<organism evidence="2">
    <name type="scientific">Bactrocera dorsalis</name>
    <name type="common">Oriental fruit fly</name>
    <name type="synonym">Dacus dorsalis</name>
    <dbReference type="NCBI Taxonomy" id="27457"/>
    <lineage>
        <taxon>Eukaryota</taxon>
        <taxon>Metazoa</taxon>
        <taxon>Ecdysozoa</taxon>
        <taxon>Arthropoda</taxon>
        <taxon>Hexapoda</taxon>
        <taxon>Insecta</taxon>
        <taxon>Pterygota</taxon>
        <taxon>Neoptera</taxon>
        <taxon>Endopterygota</taxon>
        <taxon>Diptera</taxon>
        <taxon>Brachycera</taxon>
        <taxon>Muscomorpha</taxon>
        <taxon>Tephritoidea</taxon>
        <taxon>Tephritidae</taxon>
        <taxon>Bactrocera</taxon>
        <taxon>Bactrocera</taxon>
    </lineage>
</organism>
<feature type="region of interest" description="Disordered" evidence="1">
    <location>
        <begin position="107"/>
        <end position="128"/>
    </location>
</feature>